<dbReference type="SUPFAM" id="SSF63562">
    <property type="entry name" value="RPB6/omega subunit-like"/>
    <property type="match status" value="1"/>
</dbReference>
<dbReference type="GO" id="GO:0003899">
    <property type="term" value="F:DNA-directed RNA polymerase activity"/>
    <property type="evidence" value="ECO:0007669"/>
    <property type="project" value="UniProtKB-UniRule"/>
</dbReference>
<comment type="similarity">
    <text evidence="1 10">Belongs to the RNA polymerase subunit omega family.</text>
</comment>
<keyword evidence="5 10" id="KW-0808">Transferase</keyword>
<dbReference type="EMBL" id="JACRSO010000002">
    <property type="protein sequence ID" value="MBC8528790.1"/>
    <property type="molecule type" value="Genomic_DNA"/>
</dbReference>
<evidence type="ECO:0000256" key="6">
    <source>
        <dbReference type="ARBA" id="ARBA00022695"/>
    </source>
</evidence>
<keyword evidence="7 10" id="KW-0804">Transcription</keyword>
<dbReference type="InterPro" id="IPR006110">
    <property type="entry name" value="Pol_omega/Rpo6/RPB6"/>
</dbReference>
<dbReference type="Proteomes" id="UP000654279">
    <property type="component" value="Unassembled WGS sequence"/>
</dbReference>
<organism evidence="11 12">
    <name type="scientific">Luoshenia tenuis</name>
    <dbReference type="NCBI Taxonomy" id="2763654"/>
    <lineage>
        <taxon>Bacteria</taxon>
        <taxon>Bacillati</taxon>
        <taxon>Bacillota</taxon>
        <taxon>Clostridia</taxon>
        <taxon>Christensenellales</taxon>
        <taxon>Christensenellaceae</taxon>
        <taxon>Luoshenia</taxon>
    </lineage>
</organism>
<evidence type="ECO:0000313" key="12">
    <source>
        <dbReference type="Proteomes" id="UP000654279"/>
    </source>
</evidence>
<dbReference type="PANTHER" id="PTHR34476">
    <property type="entry name" value="DNA-DIRECTED RNA POLYMERASE SUBUNIT OMEGA"/>
    <property type="match status" value="1"/>
</dbReference>
<dbReference type="AlphaFoldDB" id="A0A926CY15"/>
<dbReference type="EC" id="2.7.7.6" evidence="2 10"/>
<comment type="catalytic activity">
    <reaction evidence="9 10">
        <text>RNA(n) + a ribonucleoside 5'-triphosphate = RNA(n+1) + diphosphate</text>
        <dbReference type="Rhea" id="RHEA:21248"/>
        <dbReference type="Rhea" id="RHEA-COMP:14527"/>
        <dbReference type="Rhea" id="RHEA-COMP:17342"/>
        <dbReference type="ChEBI" id="CHEBI:33019"/>
        <dbReference type="ChEBI" id="CHEBI:61557"/>
        <dbReference type="ChEBI" id="CHEBI:140395"/>
        <dbReference type="EC" id="2.7.7.6"/>
    </reaction>
</comment>
<dbReference type="GO" id="GO:0006351">
    <property type="term" value="P:DNA-templated transcription"/>
    <property type="evidence" value="ECO:0007669"/>
    <property type="project" value="UniProtKB-UniRule"/>
</dbReference>
<accession>A0A926CY15</accession>
<evidence type="ECO:0000313" key="11">
    <source>
        <dbReference type="EMBL" id="MBC8528790.1"/>
    </source>
</evidence>
<gene>
    <name evidence="10" type="primary">rpoZ</name>
    <name evidence="11" type="ORF">H8699_05025</name>
</gene>
<dbReference type="Pfam" id="PF01192">
    <property type="entry name" value="RNA_pol_Rpb6"/>
    <property type="match status" value="1"/>
</dbReference>
<evidence type="ECO:0000256" key="1">
    <source>
        <dbReference type="ARBA" id="ARBA00006711"/>
    </source>
</evidence>
<dbReference type="Gene3D" id="3.90.940.10">
    <property type="match status" value="1"/>
</dbReference>
<evidence type="ECO:0000256" key="3">
    <source>
        <dbReference type="ARBA" id="ARBA00013725"/>
    </source>
</evidence>
<dbReference type="HAMAP" id="MF_00366">
    <property type="entry name" value="RNApol_bact_RpoZ"/>
    <property type="match status" value="1"/>
</dbReference>
<evidence type="ECO:0000256" key="2">
    <source>
        <dbReference type="ARBA" id="ARBA00012418"/>
    </source>
</evidence>
<proteinExistence type="inferred from homology"/>
<protein>
    <recommendedName>
        <fullName evidence="3 10">DNA-directed RNA polymerase subunit omega</fullName>
        <shortName evidence="10">RNAP omega subunit</shortName>
        <ecNumber evidence="2 10">2.7.7.6</ecNumber>
    </recommendedName>
    <alternativeName>
        <fullName evidence="10">RNA polymerase omega subunit</fullName>
    </alternativeName>
    <alternativeName>
        <fullName evidence="8 10">Transcriptase subunit omega</fullName>
    </alternativeName>
</protein>
<dbReference type="RefSeq" id="WP_249284756.1">
    <property type="nucleotide sequence ID" value="NZ_JACRSO010000002.1"/>
</dbReference>
<comment type="function">
    <text evidence="10">Promotes RNA polymerase assembly. Latches the N- and C-terminal regions of the beta' subunit thereby facilitating its interaction with the beta and alpha subunits.</text>
</comment>
<keyword evidence="6 10" id="KW-0548">Nucleotidyltransferase</keyword>
<dbReference type="GO" id="GO:0003677">
    <property type="term" value="F:DNA binding"/>
    <property type="evidence" value="ECO:0007669"/>
    <property type="project" value="UniProtKB-UniRule"/>
</dbReference>
<dbReference type="InterPro" id="IPR003716">
    <property type="entry name" value="DNA-dir_RNA_pol_omega"/>
</dbReference>
<keyword evidence="4 10" id="KW-0240">DNA-directed RNA polymerase</keyword>
<evidence type="ECO:0000256" key="4">
    <source>
        <dbReference type="ARBA" id="ARBA00022478"/>
    </source>
</evidence>
<reference evidence="11" key="1">
    <citation type="submission" date="2020-08" db="EMBL/GenBank/DDBJ databases">
        <title>Genome public.</title>
        <authorList>
            <person name="Liu C."/>
            <person name="Sun Q."/>
        </authorList>
    </citation>
    <scope>NUCLEOTIDE SEQUENCE</scope>
    <source>
        <strain evidence="11">NSJ-44</strain>
    </source>
</reference>
<dbReference type="NCBIfam" id="TIGR00690">
    <property type="entry name" value="rpoZ"/>
    <property type="match status" value="1"/>
</dbReference>
<dbReference type="PANTHER" id="PTHR34476:SF1">
    <property type="entry name" value="DNA-DIRECTED RNA POLYMERASE SUBUNIT OMEGA"/>
    <property type="match status" value="1"/>
</dbReference>
<dbReference type="InterPro" id="IPR036161">
    <property type="entry name" value="RPB6/omega-like_sf"/>
</dbReference>
<evidence type="ECO:0000256" key="7">
    <source>
        <dbReference type="ARBA" id="ARBA00023163"/>
    </source>
</evidence>
<evidence type="ECO:0000256" key="9">
    <source>
        <dbReference type="ARBA" id="ARBA00048552"/>
    </source>
</evidence>
<dbReference type="GO" id="GO:0000428">
    <property type="term" value="C:DNA-directed RNA polymerase complex"/>
    <property type="evidence" value="ECO:0007669"/>
    <property type="project" value="UniProtKB-KW"/>
</dbReference>
<evidence type="ECO:0000256" key="10">
    <source>
        <dbReference type="HAMAP-Rule" id="MF_00366"/>
    </source>
</evidence>
<comment type="caution">
    <text evidence="11">The sequence shown here is derived from an EMBL/GenBank/DDBJ whole genome shotgun (WGS) entry which is preliminary data.</text>
</comment>
<comment type="subunit">
    <text evidence="10">The RNAP catalytic core consists of 2 alpha, 1 beta, 1 beta' and 1 omega subunit. When a sigma factor is associated with the core the holoenzyme is formed, which can initiate transcription.</text>
</comment>
<keyword evidence="12" id="KW-1185">Reference proteome</keyword>
<name>A0A926CY15_9FIRM</name>
<sequence length="68" mass="7743">MLYDYLGKLLEKADCRYTLVVEVAKRARQLVDGAEPLVEMDEPNTVTMAVQEIVVDKITFEGVPEKRD</sequence>
<dbReference type="SMART" id="SM01409">
    <property type="entry name" value="RNA_pol_Rpb6"/>
    <property type="match status" value="1"/>
</dbReference>
<evidence type="ECO:0000256" key="5">
    <source>
        <dbReference type="ARBA" id="ARBA00022679"/>
    </source>
</evidence>
<evidence type="ECO:0000256" key="8">
    <source>
        <dbReference type="ARBA" id="ARBA00029924"/>
    </source>
</evidence>